<protein>
    <submittedName>
        <fullName evidence="2">Uncharacterized protein</fullName>
    </submittedName>
</protein>
<accession>A0A915IJL8</accession>
<proteinExistence type="predicted"/>
<reference evidence="2" key="1">
    <citation type="submission" date="2022-11" db="UniProtKB">
        <authorList>
            <consortium name="WormBaseParasite"/>
        </authorList>
    </citation>
    <scope>IDENTIFICATION</scope>
</reference>
<name>A0A915IJL8_ROMCU</name>
<evidence type="ECO:0000313" key="1">
    <source>
        <dbReference type="Proteomes" id="UP000887565"/>
    </source>
</evidence>
<dbReference type="Proteomes" id="UP000887565">
    <property type="component" value="Unplaced"/>
</dbReference>
<dbReference type="AlphaFoldDB" id="A0A915IJL8"/>
<dbReference type="WBParaSite" id="nRc.2.0.1.t13582-RA">
    <property type="protein sequence ID" value="nRc.2.0.1.t13582-RA"/>
    <property type="gene ID" value="nRc.2.0.1.g13582"/>
</dbReference>
<sequence length="59" mass="6722">MRACFNLALARNPTSYKTKEQCLKIHLSFLIIESQNDSAPDDAHTNWRLKLITGFPTSN</sequence>
<organism evidence="1 2">
    <name type="scientific">Romanomermis culicivorax</name>
    <name type="common">Nematode worm</name>
    <dbReference type="NCBI Taxonomy" id="13658"/>
    <lineage>
        <taxon>Eukaryota</taxon>
        <taxon>Metazoa</taxon>
        <taxon>Ecdysozoa</taxon>
        <taxon>Nematoda</taxon>
        <taxon>Enoplea</taxon>
        <taxon>Dorylaimia</taxon>
        <taxon>Mermithida</taxon>
        <taxon>Mermithoidea</taxon>
        <taxon>Mermithidae</taxon>
        <taxon>Romanomermis</taxon>
    </lineage>
</organism>
<keyword evidence="1" id="KW-1185">Reference proteome</keyword>
<evidence type="ECO:0000313" key="2">
    <source>
        <dbReference type="WBParaSite" id="nRc.2.0.1.t13582-RA"/>
    </source>
</evidence>